<name>E1ZWZ3_CAMFO</name>
<sequence>LKSRSDSIWVNICRALKDRIRVMNLYLYLKQNRNDILSRIMTYKGISIAEKEHSFTSPDTTINITGQNESVESIHSDNEITCVKTGHKCSSILYDITIDAETWQCIGPKPVIYKEHSRYNSTRKYSVLQRGWTDVISKLCWAKTKIPCAYTFKRAKVYESESDAYITIFGKCKDCGAPFRAHCLKKPEVGNSLQLFVKTIDTRGIPHEKKRALKGIERAKVQKELLHKKAILWRREETKEMDYGDPEPSHLYTDDVLRKARQEGKDKELGVHQIQDPIQCIYNLKYNVQYTGIIREIGLFKFYCMYWSPLQIDIYKDIVKSYNNFITIDATGSVVQKIQRQNQKSGAIFLYQAVASGVSQIVPLFQMLSEKHDANIIQYWLGEWLRSGGIVPHEVVTDFSFALLNAVARAFNNCNLSDYIKLCLKCLNYEKDAITPKCFIRLDIAHIIKMIAKWQCFCGKAPRIKDFYMRCVGFLTTVETKSQFENLFYSILVVALSECDDNGTQSAYKKEFLLETIRNFILDETENQDERNNNSNDSMDEIDAALKDTNLPQFEELLSGAKSVAEKTRTGQQPNAYYCPEFVTSFLRFATYYVLWTNVMIKITNSKYSVASSARSETYFNDIKNITFSDDRPIRIDKFIIKHIRSIESICKIERAALNNRII</sequence>
<dbReference type="OMA" id="PIMIDIG"/>
<dbReference type="AlphaFoldDB" id="E1ZWZ3"/>
<evidence type="ECO:0000313" key="2">
    <source>
        <dbReference type="Proteomes" id="UP000000311"/>
    </source>
</evidence>
<keyword evidence="2" id="KW-1185">Reference proteome</keyword>
<proteinExistence type="predicted"/>
<feature type="non-terminal residue" evidence="1">
    <location>
        <position position="1"/>
    </location>
</feature>
<dbReference type="EMBL" id="GL434917">
    <property type="protein sequence ID" value="EFN74294.1"/>
    <property type="molecule type" value="Genomic_DNA"/>
</dbReference>
<feature type="non-terminal residue" evidence="1">
    <location>
        <position position="663"/>
    </location>
</feature>
<protein>
    <submittedName>
        <fullName evidence="1">120.7 kDa protein in NOF-FB transposable element</fullName>
    </submittedName>
</protein>
<dbReference type="Proteomes" id="UP000000311">
    <property type="component" value="Unassembled WGS sequence"/>
</dbReference>
<organism evidence="2">
    <name type="scientific">Camponotus floridanus</name>
    <name type="common">Florida carpenter ant</name>
    <dbReference type="NCBI Taxonomy" id="104421"/>
    <lineage>
        <taxon>Eukaryota</taxon>
        <taxon>Metazoa</taxon>
        <taxon>Ecdysozoa</taxon>
        <taxon>Arthropoda</taxon>
        <taxon>Hexapoda</taxon>
        <taxon>Insecta</taxon>
        <taxon>Pterygota</taxon>
        <taxon>Neoptera</taxon>
        <taxon>Endopterygota</taxon>
        <taxon>Hymenoptera</taxon>
        <taxon>Apocrita</taxon>
        <taxon>Aculeata</taxon>
        <taxon>Formicoidea</taxon>
        <taxon>Formicidae</taxon>
        <taxon>Formicinae</taxon>
        <taxon>Camponotus</taxon>
    </lineage>
</organism>
<dbReference type="InParanoid" id="E1ZWZ3"/>
<accession>E1ZWZ3</accession>
<evidence type="ECO:0000313" key="1">
    <source>
        <dbReference type="EMBL" id="EFN74294.1"/>
    </source>
</evidence>
<gene>
    <name evidence="1" type="ORF">EAG_02785</name>
</gene>
<reference evidence="1 2" key="1">
    <citation type="journal article" date="2010" name="Science">
        <title>Genomic comparison of the ants Camponotus floridanus and Harpegnathos saltator.</title>
        <authorList>
            <person name="Bonasio R."/>
            <person name="Zhang G."/>
            <person name="Ye C."/>
            <person name="Mutti N.S."/>
            <person name="Fang X."/>
            <person name="Qin N."/>
            <person name="Donahue G."/>
            <person name="Yang P."/>
            <person name="Li Q."/>
            <person name="Li C."/>
            <person name="Zhang P."/>
            <person name="Huang Z."/>
            <person name="Berger S.L."/>
            <person name="Reinberg D."/>
            <person name="Wang J."/>
            <person name="Liebig J."/>
        </authorList>
    </citation>
    <scope>NUCLEOTIDE SEQUENCE [LARGE SCALE GENOMIC DNA]</scope>
    <source>
        <strain evidence="2">C129</strain>
    </source>
</reference>